<feature type="compositionally biased region" description="Low complexity" evidence="1">
    <location>
        <begin position="209"/>
        <end position="223"/>
    </location>
</feature>
<feature type="compositionally biased region" description="Low complexity" evidence="1">
    <location>
        <begin position="425"/>
        <end position="454"/>
    </location>
</feature>
<reference evidence="2" key="1">
    <citation type="submission" date="2017-07" db="EMBL/GenBank/DDBJ databases">
        <title>Taro Niue Genome Assembly and Annotation.</title>
        <authorList>
            <person name="Atibalentja N."/>
            <person name="Keating K."/>
            <person name="Fields C.J."/>
        </authorList>
    </citation>
    <scope>NUCLEOTIDE SEQUENCE</scope>
    <source>
        <strain evidence="2">Niue_2</strain>
        <tissue evidence="2">Leaf</tissue>
    </source>
</reference>
<gene>
    <name evidence="2" type="ORF">Taro_053865</name>
</gene>
<evidence type="ECO:0000313" key="2">
    <source>
        <dbReference type="EMBL" id="MQM20837.1"/>
    </source>
</evidence>
<feature type="region of interest" description="Disordered" evidence="1">
    <location>
        <begin position="148"/>
        <end position="342"/>
    </location>
</feature>
<accession>A0A843XPH0</accession>
<feature type="compositionally biased region" description="Pro residues" evidence="1">
    <location>
        <begin position="241"/>
        <end position="255"/>
    </location>
</feature>
<protein>
    <submittedName>
        <fullName evidence="2">Uncharacterized protein</fullName>
    </submittedName>
</protein>
<feature type="compositionally biased region" description="Acidic residues" evidence="1">
    <location>
        <begin position="1"/>
        <end position="10"/>
    </location>
</feature>
<feature type="region of interest" description="Disordered" evidence="1">
    <location>
        <begin position="1"/>
        <end position="70"/>
    </location>
</feature>
<dbReference type="EMBL" id="NMUH01010245">
    <property type="protein sequence ID" value="MQM20837.1"/>
    <property type="molecule type" value="Genomic_DNA"/>
</dbReference>
<dbReference type="OrthoDB" id="1731907at2759"/>
<feature type="compositionally biased region" description="Polar residues" evidence="1">
    <location>
        <begin position="18"/>
        <end position="28"/>
    </location>
</feature>
<sequence length="609" mass="65520">MESVAEEEEVSVEKGSETQGEGNDNPPENQFREGETASSSDSEDDDGDLQAPVDQAREKGKEVPLLADTPYQRSRSQKIIINLKPVIERLDAQGEILYSLQSDVNSIFMSQASATKELSQVRNAMKWFNKEMGSMKSMLSEILKVVGAQAPPPPPAQPSKRNEEEIARPSGPSDIESGPSGPEIVTQAAAVESGPSGPEIITQAAAMESGPSGPSDQGSGPSGLVESEQILAEEAAVALEPPAPSPTQTPAPSSPPSASTAPPAPQPFKQPQPRTISSPTPFPTHSSSPTVSHIPPPPPLSEVPPASSAGASSSSGPSFFGPSEPTSSNPHSLLHPNPPPSFITIIPEGAQIDGPYLRAIKDEFEVAILRSVLQVFIGTTCLGFDLFSAQMVSGSEHSSRDGSRLRRHRTLSIAPSSSPQGPSMASTSSVPGPSAPSAPSWGRGTGRRGPTSGVTERRLSDGQQWNVSLVRGYGMSPTANHFTSRMGVLTYQWERIEKTDREMLAQMSAMQRSWRSKQKQKHFNGKSLDDVIASVPVGVNSSDWQSMCEMWTIGDERSNMHGRNPHRLELFKMGRCKDLPDGSESCVDEESRRRYVRGYDLDDCYFLRR</sequence>
<feature type="compositionally biased region" description="Low complexity" evidence="1">
    <location>
        <begin position="303"/>
        <end position="335"/>
    </location>
</feature>
<feature type="compositionally biased region" description="Polar residues" evidence="1">
    <location>
        <begin position="413"/>
        <end position="424"/>
    </location>
</feature>
<comment type="caution">
    <text evidence="2">The sequence shown here is derived from an EMBL/GenBank/DDBJ whole genome shotgun (WGS) entry which is preliminary data.</text>
</comment>
<evidence type="ECO:0000256" key="1">
    <source>
        <dbReference type="SAM" id="MobiDB-lite"/>
    </source>
</evidence>
<feature type="region of interest" description="Disordered" evidence="1">
    <location>
        <begin position="412"/>
        <end position="460"/>
    </location>
</feature>
<keyword evidence="3" id="KW-1185">Reference proteome</keyword>
<feature type="compositionally biased region" description="Low complexity" evidence="1">
    <location>
        <begin position="271"/>
        <end position="293"/>
    </location>
</feature>
<evidence type="ECO:0000313" key="3">
    <source>
        <dbReference type="Proteomes" id="UP000652761"/>
    </source>
</evidence>
<proteinExistence type="predicted"/>
<dbReference type="AlphaFoldDB" id="A0A843XPH0"/>
<name>A0A843XPH0_COLES</name>
<dbReference type="Proteomes" id="UP000652761">
    <property type="component" value="Unassembled WGS sequence"/>
</dbReference>
<organism evidence="2 3">
    <name type="scientific">Colocasia esculenta</name>
    <name type="common">Wild taro</name>
    <name type="synonym">Arum esculentum</name>
    <dbReference type="NCBI Taxonomy" id="4460"/>
    <lineage>
        <taxon>Eukaryota</taxon>
        <taxon>Viridiplantae</taxon>
        <taxon>Streptophyta</taxon>
        <taxon>Embryophyta</taxon>
        <taxon>Tracheophyta</taxon>
        <taxon>Spermatophyta</taxon>
        <taxon>Magnoliopsida</taxon>
        <taxon>Liliopsida</taxon>
        <taxon>Araceae</taxon>
        <taxon>Aroideae</taxon>
        <taxon>Colocasieae</taxon>
        <taxon>Colocasia</taxon>
    </lineage>
</organism>